<keyword evidence="2" id="KW-1185">Reference proteome</keyword>
<dbReference type="EMBL" id="JACHFL010000018">
    <property type="protein sequence ID" value="MBB5365496.1"/>
    <property type="molecule type" value="Genomic_DNA"/>
</dbReference>
<dbReference type="Gene3D" id="1.20.120.1550">
    <property type="entry name" value="Protein of unknown function DUF5063"/>
    <property type="match status" value="1"/>
</dbReference>
<evidence type="ECO:0000313" key="2">
    <source>
        <dbReference type="Proteomes" id="UP000552709"/>
    </source>
</evidence>
<name>A0A7W8JYC8_9DEIO</name>
<reference evidence="1 2" key="1">
    <citation type="submission" date="2020-08" db="EMBL/GenBank/DDBJ databases">
        <title>Genomic Encyclopedia of Type Strains, Phase IV (KMG-IV): sequencing the most valuable type-strain genomes for metagenomic binning, comparative biology and taxonomic classification.</title>
        <authorList>
            <person name="Goeker M."/>
        </authorList>
    </citation>
    <scope>NUCLEOTIDE SEQUENCE [LARGE SCALE GENOMIC DNA]</scope>
    <source>
        <strain evidence="1 2">DSM 27939</strain>
    </source>
</reference>
<sequence length="121" mass="13288">MVSLPPMNWCWPDDFPDPFESPHRDHALRAAIQPQWPELGFYDATSLSAAITPDTVEVGDDMDDLADLVKNLSEAVQLASTDLPGGLSWLRFTADAHWGDHVDDLIHHLNFIVASGAQGPV</sequence>
<comment type="caution">
    <text evidence="1">The sequence shown here is derived from an EMBL/GenBank/DDBJ whole genome shotgun (WGS) entry which is preliminary data.</text>
</comment>
<organism evidence="1 2">
    <name type="scientific">Deinococcus humi</name>
    <dbReference type="NCBI Taxonomy" id="662880"/>
    <lineage>
        <taxon>Bacteria</taxon>
        <taxon>Thermotogati</taxon>
        <taxon>Deinococcota</taxon>
        <taxon>Deinococci</taxon>
        <taxon>Deinococcales</taxon>
        <taxon>Deinococcaceae</taxon>
        <taxon>Deinococcus</taxon>
    </lineage>
</organism>
<proteinExistence type="predicted"/>
<protein>
    <submittedName>
        <fullName evidence="1">Uncharacterized protein</fullName>
    </submittedName>
</protein>
<dbReference type="AlphaFoldDB" id="A0A7W8JYC8"/>
<accession>A0A7W8JYC8</accession>
<gene>
    <name evidence="1" type="ORF">HNQ08_004617</name>
</gene>
<dbReference type="RefSeq" id="WP_184137022.1">
    <property type="nucleotide sequence ID" value="NZ_JACHFL010000018.1"/>
</dbReference>
<evidence type="ECO:0000313" key="1">
    <source>
        <dbReference type="EMBL" id="MBB5365496.1"/>
    </source>
</evidence>
<dbReference type="Proteomes" id="UP000552709">
    <property type="component" value="Unassembled WGS sequence"/>
</dbReference>
<dbReference type="InterPro" id="IPR038312">
    <property type="entry name" value="DUF5063_sf"/>
</dbReference>